<feature type="transmembrane region" description="Helical" evidence="1">
    <location>
        <begin position="37"/>
        <end position="57"/>
    </location>
</feature>
<organism evidence="2">
    <name type="scientific">Salmonella enterica</name>
    <name type="common">Salmonella choleraesuis</name>
    <dbReference type="NCBI Taxonomy" id="28901"/>
    <lineage>
        <taxon>Bacteria</taxon>
        <taxon>Pseudomonadati</taxon>
        <taxon>Pseudomonadota</taxon>
        <taxon>Gammaproteobacteria</taxon>
        <taxon>Enterobacterales</taxon>
        <taxon>Enterobacteriaceae</taxon>
        <taxon>Salmonella</taxon>
    </lineage>
</organism>
<keyword evidence="1" id="KW-1133">Transmembrane helix</keyword>
<proteinExistence type="predicted"/>
<keyword evidence="1" id="KW-0472">Membrane</keyword>
<feature type="non-terminal residue" evidence="2">
    <location>
        <position position="1"/>
    </location>
</feature>
<accession>A0A5Y6AF20</accession>
<keyword evidence="1" id="KW-0812">Transmembrane</keyword>
<dbReference type="AlphaFoldDB" id="A0A5Y6AF20"/>
<name>A0A5Y6AF20_SALER</name>
<evidence type="ECO:0000256" key="1">
    <source>
        <dbReference type="SAM" id="Phobius"/>
    </source>
</evidence>
<gene>
    <name evidence="2" type="ORF">FR052_18715</name>
</gene>
<evidence type="ECO:0000313" key="2">
    <source>
        <dbReference type="EMBL" id="ECK6192119.1"/>
    </source>
</evidence>
<reference evidence="2" key="1">
    <citation type="submission" date="2019-08" db="EMBL/GenBank/DDBJ databases">
        <authorList>
            <consortium name="PulseNet: The National Subtyping Network for Foodborne Disease Surveillance"/>
            <person name="Tarr C.L."/>
            <person name="Trees E."/>
            <person name="Katz L.S."/>
            <person name="Carleton-Romer H.A."/>
            <person name="Stroika S."/>
            <person name="Kucerova Z."/>
            <person name="Roache K.F."/>
            <person name="Sabol A.L."/>
            <person name="Besser J."/>
            <person name="Gerner-Smidt P."/>
        </authorList>
    </citation>
    <scope>NUCLEOTIDE SEQUENCE</scope>
    <source>
        <strain evidence="2">PNUSAS086447</strain>
    </source>
</reference>
<sequence length="60" mass="6837">NRLAFLCCSEAGCGSIVCVSLKEKEVRPLYRDCDSHYIILICCFCRFFDVFGLFFILTSA</sequence>
<protein>
    <submittedName>
        <fullName evidence="2">Uncharacterized protein</fullName>
    </submittedName>
</protein>
<comment type="caution">
    <text evidence="2">The sequence shown here is derived from an EMBL/GenBank/DDBJ whole genome shotgun (WGS) entry which is preliminary data.</text>
</comment>
<dbReference type="EMBL" id="AAJCMU010000031">
    <property type="protein sequence ID" value="ECK6192119.1"/>
    <property type="molecule type" value="Genomic_DNA"/>
</dbReference>